<proteinExistence type="predicted"/>
<evidence type="ECO:0000313" key="2">
    <source>
        <dbReference type="EMBL" id="DAD76306.1"/>
    </source>
</evidence>
<reference evidence="2" key="1">
    <citation type="journal article" date="2021" name="Proc. Natl. Acad. Sci. U.S.A.">
        <title>A Catalog of Tens of Thousands of Viruses from Human Metagenomes Reveals Hidden Associations with Chronic Diseases.</title>
        <authorList>
            <person name="Tisza M.J."/>
            <person name="Buck C.B."/>
        </authorList>
    </citation>
    <scope>NUCLEOTIDE SEQUENCE</scope>
    <source>
        <strain evidence="2">CttDR14</strain>
    </source>
</reference>
<protein>
    <submittedName>
        <fullName evidence="2">Uncharacterized protein</fullName>
    </submittedName>
</protein>
<dbReference type="EMBL" id="BK014798">
    <property type="protein sequence ID" value="DAD76306.1"/>
    <property type="molecule type" value="Genomic_DNA"/>
</dbReference>
<name>A0A8S5M244_9CAUD</name>
<accession>A0A8S5M244</accession>
<sequence length="156" mass="16887">MPEREYVITLKNTTRNGEKKPKVAGDNEEKKDPKKKDKDAIKGVSAMTAYSYAKAFVAQTVSHEVNMVELRTGATEYAQKVQYAWEVTQRVYSAGETIASGAAVGGGVGAIIGIAVAGIREIVSLGQRAETLNTKRNLENESLARGLRRAGTNQSR</sequence>
<organism evidence="2">
    <name type="scientific">Siphoviridae sp. cttDR14</name>
    <dbReference type="NCBI Taxonomy" id="2826490"/>
    <lineage>
        <taxon>Viruses</taxon>
        <taxon>Duplodnaviria</taxon>
        <taxon>Heunggongvirae</taxon>
        <taxon>Uroviricota</taxon>
        <taxon>Caudoviricetes</taxon>
    </lineage>
</organism>
<evidence type="ECO:0000256" key="1">
    <source>
        <dbReference type="SAM" id="MobiDB-lite"/>
    </source>
</evidence>
<feature type="region of interest" description="Disordered" evidence="1">
    <location>
        <begin position="1"/>
        <end position="39"/>
    </location>
</feature>
<feature type="compositionally biased region" description="Basic and acidic residues" evidence="1">
    <location>
        <begin position="16"/>
        <end position="39"/>
    </location>
</feature>